<gene>
    <name evidence="1" type="ORF">EVB97_052</name>
</gene>
<evidence type="ECO:0000313" key="2">
    <source>
        <dbReference type="Proteomes" id="UP000655883"/>
    </source>
</evidence>
<sequence>MNRIEIMFDMELKKPACVLLQAAHGCSEARSLVGTLVDPGLWLLAPTEHMQKFSGPYDLIRQNLEQLNDYHNNLKDSSCEVRT</sequence>
<keyword evidence="2" id="KW-1185">Reference proteome</keyword>
<accession>A0A7S5RD96</accession>
<reference evidence="1 2" key="1">
    <citation type="submission" date="2020-01" db="EMBL/GenBank/DDBJ databases">
        <title>Patterns of diversity and host range of bacteriophage communities associated with bean-nodulatin bacteria.</title>
        <authorList>
            <person name="Vann Cauwenberghe J."/>
            <person name="Santamaria R.I."/>
            <person name="Bustos P."/>
            <person name="Juarez S."/>
            <person name="Gonzalez V."/>
        </authorList>
    </citation>
    <scope>NUCLEOTIDE SEQUENCE [LARGE SCALE GENOMIC DNA]</scope>
    <source>
        <strain evidence="2">RHph</strain>
    </source>
</reference>
<proteinExistence type="predicted"/>
<name>A0A7S5RD96_9CAUD</name>
<dbReference type="Proteomes" id="UP000655883">
    <property type="component" value="Segment"/>
</dbReference>
<protein>
    <submittedName>
        <fullName evidence="1">Uncharacterized protein</fullName>
    </submittedName>
</protein>
<organism evidence="1 2">
    <name type="scientific">Rhizobium phage RHph_Y65</name>
    <dbReference type="NCBI Taxonomy" id="2509785"/>
    <lineage>
        <taxon>Viruses</taxon>
        <taxon>Duplodnaviria</taxon>
        <taxon>Heunggongvirae</taxon>
        <taxon>Uroviricota</taxon>
        <taxon>Caudoviricetes</taxon>
        <taxon>Kleczkowskaviridae</taxon>
        <taxon>Cuauhnahuacvirus</taxon>
        <taxon>Cuauhnahuacvirus Y65</taxon>
    </lineage>
</organism>
<dbReference type="EMBL" id="MN988525">
    <property type="protein sequence ID" value="QIG72610.1"/>
    <property type="molecule type" value="Genomic_DNA"/>
</dbReference>
<evidence type="ECO:0000313" key="1">
    <source>
        <dbReference type="EMBL" id="QIG72610.1"/>
    </source>
</evidence>